<dbReference type="GO" id="GO:0005634">
    <property type="term" value="C:nucleus"/>
    <property type="evidence" value="ECO:0007669"/>
    <property type="project" value="UniProtKB-SubCell"/>
</dbReference>
<keyword evidence="15 17" id="KW-0234">DNA repair</keyword>
<dbReference type="Gene3D" id="3.30.40.10">
    <property type="entry name" value="Zinc/RING finger domain, C3HC4 (zinc finger)"/>
    <property type="match status" value="1"/>
</dbReference>
<evidence type="ECO:0000313" key="20">
    <source>
        <dbReference type="RefSeq" id="XP_011640499.1"/>
    </source>
</evidence>
<dbReference type="RefSeq" id="XP_011640499.1">
    <property type="nucleotide sequence ID" value="XM_011642197.2"/>
</dbReference>
<dbReference type="InterPro" id="IPR036388">
    <property type="entry name" value="WH-like_DNA-bd_sf"/>
</dbReference>
<keyword evidence="13" id="KW-0779">Telomere</keyword>
<keyword evidence="9 17" id="KW-0227">DNA damage</keyword>
<dbReference type="GO" id="GO:0030915">
    <property type="term" value="C:Smc5-Smc6 complex"/>
    <property type="evidence" value="ECO:0007669"/>
    <property type="project" value="UniProtKB-UniRule"/>
</dbReference>
<evidence type="ECO:0000256" key="13">
    <source>
        <dbReference type="ARBA" id="ARBA00022895"/>
    </source>
</evidence>
<keyword evidence="7 17" id="KW-0808">Transferase</keyword>
<evidence type="ECO:0000256" key="12">
    <source>
        <dbReference type="ARBA" id="ARBA00022833"/>
    </source>
</evidence>
<dbReference type="InterPro" id="IPR013083">
    <property type="entry name" value="Znf_RING/FYVE/PHD"/>
</dbReference>
<dbReference type="GO" id="GO:0061630">
    <property type="term" value="F:ubiquitin protein ligase activity"/>
    <property type="evidence" value="ECO:0007669"/>
    <property type="project" value="UniProtKB-EC"/>
</dbReference>
<keyword evidence="14 17" id="KW-0233">DNA recombination</keyword>
<evidence type="ECO:0000256" key="16">
    <source>
        <dbReference type="ARBA" id="ARBA00023242"/>
    </source>
</evidence>
<evidence type="ECO:0000313" key="19">
    <source>
        <dbReference type="Proteomes" id="UP000504615"/>
    </source>
</evidence>
<sequence>MVYTKEHKCILQAVMHEGALHEDEIRELVIRLFDHNNIKKVLSEINAKLQPLYMTIKCTTCEITGQSYWIFTSTIQDKTASFHPEFSQAELALLRNVYSEIVTSNNGCISSTFCLNLCSSLNMKLTKADADKFLHEMVNRKWLYCKDGKYYMGVRSIAELLQYFKDTYEDNIQICTLCKQELFYGEKCNKCNTITHIYCLENYSRNRGVGCPNCHHLMPGQAHSSDDSDCVMEIDAS</sequence>
<dbReference type="Pfam" id="PF07574">
    <property type="entry name" value="SMC_Nse1"/>
    <property type="match status" value="1"/>
</dbReference>
<evidence type="ECO:0000256" key="14">
    <source>
        <dbReference type="ARBA" id="ARBA00023172"/>
    </source>
</evidence>
<comment type="subunit">
    <text evidence="17">Component of the Smc5-Smc6 complex.</text>
</comment>
<name>A0A6I9WH51_9HYME</name>
<dbReference type="InterPro" id="IPR046349">
    <property type="entry name" value="C1-like_sf"/>
</dbReference>
<dbReference type="Proteomes" id="UP000504615">
    <property type="component" value="Unplaced"/>
</dbReference>
<evidence type="ECO:0000256" key="1">
    <source>
        <dbReference type="ARBA" id="ARBA00000900"/>
    </source>
</evidence>
<dbReference type="Gene3D" id="1.10.10.10">
    <property type="entry name" value="Winged helix-like DNA-binding domain superfamily/Winged helix DNA-binding domain"/>
    <property type="match status" value="1"/>
</dbReference>
<dbReference type="PANTHER" id="PTHR20973:SF0">
    <property type="entry name" value="NON-STRUCTURAL MAINTENANCE OF CHROMOSOMES ELEMENT 1 HOMOLOG"/>
    <property type="match status" value="1"/>
</dbReference>
<comment type="catalytic activity">
    <reaction evidence="1 17">
        <text>S-ubiquitinyl-[E2 ubiquitin-conjugating enzyme]-L-cysteine + [acceptor protein]-L-lysine = [E2 ubiquitin-conjugating enzyme]-L-cysteine + N(6)-ubiquitinyl-[acceptor protein]-L-lysine.</text>
        <dbReference type="EC" id="2.3.2.27"/>
    </reaction>
</comment>
<evidence type="ECO:0000256" key="4">
    <source>
        <dbReference type="ARBA" id="ARBA00010258"/>
    </source>
</evidence>
<evidence type="ECO:0000256" key="6">
    <source>
        <dbReference type="ARBA" id="ARBA00019422"/>
    </source>
</evidence>
<dbReference type="Pfam" id="PF08746">
    <property type="entry name" value="zf-RING-like"/>
    <property type="match status" value="1"/>
</dbReference>
<feature type="domain" description="Non-structural maintenance of chromosomes element 1 RING C4HC3-type" evidence="18">
    <location>
        <begin position="175"/>
        <end position="214"/>
    </location>
</feature>
<dbReference type="GO" id="GO:0000781">
    <property type="term" value="C:chromosome, telomeric region"/>
    <property type="evidence" value="ECO:0007669"/>
    <property type="project" value="UniProtKB-SubCell"/>
</dbReference>
<dbReference type="GeneID" id="105429312"/>
<evidence type="ECO:0000256" key="7">
    <source>
        <dbReference type="ARBA" id="ARBA00022679"/>
    </source>
</evidence>
<keyword evidence="11 17" id="KW-0833">Ubl conjugation pathway</keyword>
<evidence type="ECO:0000256" key="3">
    <source>
        <dbReference type="ARBA" id="ARBA00004574"/>
    </source>
</evidence>
<evidence type="ECO:0000259" key="18">
    <source>
        <dbReference type="Pfam" id="PF08746"/>
    </source>
</evidence>
<keyword evidence="10 17" id="KW-0863">Zinc-finger</keyword>
<protein>
    <recommendedName>
        <fullName evidence="6 17">Non-structural maintenance of chromosomes element 1 homolog</fullName>
        <ecNumber evidence="5 17">2.3.2.27</ecNumber>
    </recommendedName>
</protein>
<keyword evidence="12 17" id="KW-0862">Zinc</keyword>
<keyword evidence="19" id="KW-1185">Reference proteome</keyword>
<proteinExistence type="inferred from homology"/>
<evidence type="ECO:0000256" key="17">
    <source>
        <dbReference type="RuleBase" id="RU368018"/>
    </source>
</evidence>
<comment type="similarity">
    <text evidence="4 17">Belongs to the NSE1 family.</text>
</comment>
<dbReference type="InterPro" id="IPR011513">
    <property type="entry name" value="Nse1"/>
</dbReference>
<evidence type="ECO:0000256" key="11">
    <source>
        <dbReference type="ARBA" id="ARBA00022786"/>
    </source>
</evidence>
<dbReference type="GO" id="GO:0008270">
    <property type="term" value="F:zinc ion binding"/>
    <property type="evidence" value="ECO:0007669"/>
    <property type="project" value="UniProtKB-KW"/>
</dbReference>
<keyword evidence="13" id="KW-0158">Chromosome</keyword>
<accession>A0A6I9WH51</accession>
<evidence type="ECO:0000256" key="9">
    <source>
        <dbReference type="ARBA" id="ARBA00022763"/>
    </source>
</evidence>
<dbReference type="PANTHER" id="PTHR20973">
    <property type="entry name" value="NON-SMC ELEMENT 1-RELATED"/>
    <property type="match status" value="1"/>
</dbReference>
<evidence type="ECO:0000256" key="8">
    <source>
        <dbReference type="ARBA" id="ARBA00022723"/>
    </source>
</evidence>
<dbReference type="InterPro" id="IPR014857">
    <property type="entry name" value="Nse1_RING_C4HC3-type"/>
</dbReference>
<keyword evidence="16 17" id="KW-0539">Nucleus</keyword>
<evidence type="ECO:0000256" key="2">
    <source>
        <dbReference type="ARBA" id="ARBA00004123"/>
    </source>
</evidence>
<organism evidence="19 20">
    <name type="scientific">Pogonomyrmex barbatus</name>
    <name type="common">red harvester ant</name>
    <dbReference type="NCBI Taxonomy" id="144034"/>
    <lineage>
        <taxon>Eukaryota</taxon>
        <taxon>Metazoa</taxon>
        <taxon>Ecdysozoa</taxon>
        <taxon>Arthropoda</taxon>
        <taxon>Hexapoda</taxon>
        <taxon>Insecta</taxon>
        <taxon>Pterygota</taxon>
        <taxon>Neoptera</taxon>
        <taxon>Endopterygota</taxon>
        <taxon>Hymenoptera</taxon>
        <taxon>Apocrita</taxon>
        <taxon>Aculeata</taxon>
        <taxon>Formicoidea</taxon>
        <taxon>Formicidae</taxon>
        <taxon>Myrmicinae</taxon>
        <taxon>Pogonomyrmex</taxon>
    </lineage>
</organism>
<comment type="subcellular location">
    <subcellularLocation>
        <location evidence="3">Chromosome</location>
        <location evidence="3">Telomere</location>
    </subcellularLocation>
    <subcellularLocation>
        <location evidence="2 17">Nucleus</location>
    </subcellularLocation>
</comment>
<dbReference type="AlphaFoldDB" id="A0A6I9WH51"/>
<gene>
    <name evidence="20" type="primary">LOC105429312</name>
</gene>
<dbReference type="FunFam" id="1.10.10.10:FF:000270">
    <property type="entry name" value="Non-structural maintenance of chromosomes element 1 homolog"/>
    <property type="match status" value="1"/>
</dbReference>
<evidence type="ECO:0000256" key="15">
    <source>
        <dbReference type="ARBA" id="ARBA00023204"/>
    </source>
</evidence>
<dbReference type="KEGG" id="pbar:105429312"/>
<dbReference type="GO" id="GO:0000724">
    <property type="term" value="P:double-strand break repair via homologous recombination"/>
    <property type="evidence" value="ECO:0007669"/>
    <property type="project" value="TreeGrafter"/>
</dbReference>
<evidence type="ECO:0000256" key="10">
    <source>
        <dbReference type="ARBA" id="ARBA00022771"/>
    </source>
</evidence>
<dbReference type="OrthoDB" id="185455at2759"/>
<dbReference type="CTD" id="33938"/>
<evidence type="ECO:0000256" key="5">
    <source>
        <dbReference type="ARBA" id="ARBA00012483"/>
    </source>
</evidence>
<dbReference type="Gene3D" id="3.90.1150.220">
    <property type="match status" value="1"/>
</dbReference>
<reference evidence="20" key="1">
    <citation type="submission" date="2025-08" db="UniProtKB">
        <authorList>
            <consortium name="RefSeq"/>
        </authorList>
    </citation>
    <scope>IDENTIFICATION</scope>
</reference>
<keyword evidence="8 17" id="KW-0479">Metal-binding</keyword>
<dbReference type="EC" id="2.3.2.27" evidence="5 17"/>
<dbReference type="SUPFAM" id="SSF57889">
    <property type="entry name" value="Cysteine-rich domain"/>
    <property type="match status" value="1"/>
</dbReference>